<dbReference type="InterPro" id="IPR027417">
    <property type="entry name" value="P-loop_NTPase"/>
</dbReference>
<dbReference type="Proteomes" id="UP000030071">
    <property type="component" value="Plasmid p251"/>
</dbReference>
<dbReference type="eggNOG" id="COG4928">
    <property type="taxonomic scope" value="Bacteria"/>
</dbReference>
<dbReference type="RefSeq" id="WP_004749120.1">
    <property type="nucleotide sequence ID" value="NZ_CP009356.1"/>
</dbReference>
<dbReference type="PATRIC" id="fig|1051646.9.peg.5004"/>
<protein>
    <submittedName>
        <fullName evidence="2">ATPase</fullName>
    </submittedName>
</protein>
<reference evidence="2 3" key="1">
    <citation type="submission" date="2014-08" db="EMBL/GenBank/DDBJ databases">
        <title>First Complete Genome Sequence of the Shellfish Pathogen Vibrio tubiashii.</title>
        <authorList>
            <person name="Richards G.P."/>
            <person name="Needleman D.S."/>
            <person name="Watson M.A."/>
            <person name="Bono J.L."/>
        </authorList>
    </citation>
    <scope>NUCLEOTIDE SEQUENCE [LARGE SCALE GENOMIC DNA]</scope>
    <source>
        <strain evidence="2 3">ATCC 19109</strain>
        <plasmid evidence="3">Plasmid p251</plasmid>
    </source>
</reference>
<evidence type="ECO:0000313" key="2">
    <source>
        <dbReference type="EMBL" id="AIW17253.1"/>
    </source>
</evidence>
<dbReference type="HOGENOM" id="CLU_028167_1_0_6"/>
<gene>
    <name evidence="2" type="ORF">IX91_24565</name>
</gene>
<dbReference type="InterPro" id="IPR011646">
    <property type="entry name" value="KAP_P-loop"/>
</dbReference>
<evidence type="ECO:0000313" key="3">
    <source>
        <dbReference type="Proteomes" id="UP000030071"/>
    </source>
</evidence>
<dbReference type="EMBL" id="CP009356">
    <property type="protein sequence ID" value="AIW17253.1"/>
    <property type="molecule type" value="Genomic_DNA"/>
</dbReference>
<evidence type="ECO:0000259" key="1">
    <source>
        <dbReference type="Pfam" id="PF07693"/>
    </source>
</evidence>
<dbReference type="SUPFAM" id="SSF52540">
    <property type="entry name" value="P-loop containing nucleoside triphosphate hydrolases"/>
    <property type="match status" value="1"/>
</dbReference>
<proteinExistence type="predicted"/>
<dbReference type="PANTHER" id="PTHR22674">
    <property type="entry name" value="NTPASE, KAP FAMILY P-LOOP DOMAIN-CONTAINING 1"/>
    <property type="match status" value="1"/>
</dbReference>
<dbReference type="Pfam" id="PF07693">
    <property type="entry name" value="KAP_NTPase"/>
    <property type="match status" value="1"/>
</dbReference>
<feature type="domain" description="KAP NTPase" evidence="1">
    <location>
        <begin position="15"/>
        <end position="384"/>
    </location>
</feature>
<accession>A0A0A0SJQ2</accession>
<geneLocation type="plasmid" evidence="2 3">
    <name>p251</name>
</geneLocation>
<keyword evidence="2" id="KW-0614">Plasmid</keyword>
<sequence length="586" mass="65557">MWSDQESSIDFLNFSELAESIRDLIVEEELLPLSIGVFGDWGAGKSSVLELTKDRIEAENAGHIQIHFDAWLFQGYDDAKASLLETITKELVRVAEKKGNATVIAKANSVYKRVDKIRALGIAMDVGATAFGIPTGGAISKLIGFARDATDEDGINEDSDLQGAIAAGKSLAKDSQNLLKAGEKLSPPEEIMAFRAEYASLLKELEAPLIVYVDNLDRCSPLNAISTLEAIRLFLFLPNTAFIVAADVDMIRTAVQEYHKGSSKRHQTDYLDKLIQVPIHVPKPGQLEIRAYVLMLMAQDLSLGDSVLNELRARLETDLREAWKGEQRTVDELLYDIDFDDKEKAILVLKMAEKLAPILATSPNISGNPRIVKRLLNQIKMRKKIASRRGMQLDEATLTKLVIFERCVGTSAARHLYKLIEKEDGKPEVLLNLEQGNLEFDWPDEWVNEQEFIRDWANLPPSFSEKNLLPAAYLSRENIPLGQINTVISSAAQHLLSSLLKQKNRTSNVNARLINETPKEEYMAVMEGLIERLGQVDDYTQRPIGIMGGILLADHDEKCKGLFKEFLSSLPKQRWITSLIKSMENK</sequence>
<dbReference type="AlphaFoldDB" id="A0A0A0SJQ2"/>
<dbReference type="InterPro" id="IPR052754">
    <property type="entry name" value="NTPase_KAP_P-loop"/>
</dbReference>
<name>A0A0A0SJQ2_9VIBR</name>
<organism evidence="2 3">
    <name type="scientific">Vibrio tubiashii ATCC 19109</name>
    <dbReference type="NCBI Taxonomy" id="1051646"/>
    <lineage>
        <taxon>Bacteria</taxon>
        <taxon>Pseudomonadati</taxon>
        <taxon>Pseudomonadota</taxon>
        <taxon>Gammaproteobacteria</taxon>
        <taxon>Vibrionales</taxon>
        <taxon>Vibrionaceae</taxon>
        <taxon>Vibrio</taxon>
        <taxon>Vibrio oreintalis group</taxon>
    </lineage>
</organism>
<dbReference type="KEGG" id="vtu:IX91_24565"/>
<dbReference type="GeneID" id="23447901"/>
<dbReference type="PANTHER" id="PTHR22674:SF6">
    <property type="entry name" value="NTPASE KAP FAMILY P-LOOP DOMAIN-CONTAINING PROTEIN 1"/>
    <property type="match status" value="1"/>
</dbReference>